<comment type="caution">
    <text evidence="1">The sequence shown here is derived from an EMBL/GenBank/DDBJ whole genome shotgun (WGS) entry which is preliminary data.</text>
</comment>
<proteinExistence type="predicted"/>
<organism evidence="1 2">
    <name type="scientific">Ligilactobacillus ruminis SPM0211</name>
    <dbReference type="NCBI Taxonomy" id="1040964"/>
    <lineage>
        <taxon>Bacteria</taxon>
        <taxon>Bacillati</taxon>
        <taxon>Bacillota</taxon>
        <taxon>Bacilli</taxon>
        <taxon>Lactobacillales</taxon>
        <taxon>Lactobacillaceae</taxon>
        <taxon>Ligilactobacillus</taxon>
    </lineage>
</organism>
<dbReference type="Proteomes" id="UP000002971">
    <property type="component" value="Unassembled WGS sequence"/>
</dbReference>
<accession>F7R2I6</accession>
<dbReference type="EMBL" id="AFOJ01000007">
    <property type="protein sequence ID" value="EGM50232.1"/>
    <property type="molecule type" value="Genomic_DNA"/>
</dbReference>
<gene>
    <name evidence="1" type="ORF">LRU_01914</name>
</gene>
<name>F7R2I6_9LACO</name>
<evidence type="ECO:0000313" key="2">
    <source>
        <dbReference type="Proteomes" id="UP000002971"/>
    </source>
</evidence>
<protein>
    <submittedName>
        <fullName evidence="1">Uncharacterized protein</fullName>
    </submittedName>
</protein>
<dbReference type="AlphaFoldDB" id="F7R2I6"/>
<evidence type="ECO:0000313" key="1">
    <source>
        <dbReference type="EMBL" id="EGM50232.1"/>
    </source>
</evidence>
<reference evidence="1 2" key="1">
    <citation type="journal article" date="2011" name="J. Bacteriol.">
        <title>Genome Sequence of Lactobacillus ruminis SPM0211, Isolated from a Fecal Sample from a Healthy Korean.</title>
        <authorList>
            <person name="Lee S."/>
            <person name="Cho Y.J."/>
            <person name="Lee A.H."/>
            <person name="Chun J."/>
            <person name="Ha N.J."/>
            <person name="Ko G."/>
        </authorList>
    </citation>
    <scope>NUCLEOTIDE SEQUENCE [LARGE SCALE GENOMIC DNA]</scope>
    <source>
        <strain evidence="1 2">SPM0211</strain>
    </source>
</reference>
<sequence length="48" mass="5509">MQSIAPNKATSKHRSSLTHWIFHNFRPNQETATAEADKNNAFSTIFVY</sequence>